<dbReference type="InterPro" id="IPR002937">
    <property type="entry name" value="Amino_oxidase"/>
</dbReference>
<evidence type="ECO:0000259" key="13">
    <source>
        <dbReference type="Pfam" id="PF01593"/>
    </source>
</evidence>
<dbReference type="Gene3D" id="3.50.50.60">
    <property type="entry name" value="FAD/NAD(P)-binding domain"/>
    <property type="match status" value="1"/>
</dbReference>
<evidence type="ECO:0000313" key="14">
    <source>
        <dbReference type="EnsemblMetazoa" id="XP_050517967.1"/>
    </source>
</evidence>
<dbReference type="Pfam" id="PF01593">
    <property type="entry name" value="Amino_oxidase"/>
    <property type="match status" value="1"/>
</dbReference>
<keyword evidence="7 11" id="KW-0560">Oxidoreductase</keyword>
<name>A0ABM5L699_DIAVI</name>
<dbReference type="InterPro" id="IPR036188">
    <property type="entry name" value="FAD/NAD-bd_sf"/>
</dbReference>
<dbReference type="GeneID" id="126892477"/>
<comment type="catalytic activity">
    <reaction evidence="10 11">
        <text>protoporphyrinogen IX + 3 O2 = protoporphyrin IX + 3 H2O2</text>
        <dbReference type="Rhea" id="RHEA:25576"/>
        <dbReference type="ChEBI" id="CHEBI:15379"/>
        <dbReference type="ChEBI" id="CHEBI:16240"/>
        <dbReference type="ChEBI" id="CHEBI:57306"/>
        <dbReference type="ChEBI" id="CHEBI:57307"/>
        <dbReference type="EC" id="1.3.3.4"/>
    </reaction>
</comment>
<organism evidence="14 15">
    <name type="scientific">Diabrotica virgifera virgifera</name>
    <name type="common">western corn rootworm</name>
    <dbReference type="NCBI Taxonomy" id="50390"/>
    <lineage>
        <taxon>Eukaryota</taxon>
        <taxon>Metazoa</taxon>
        <taxon>Ecdysozoa</taxon>
        <taxon>Arthropoda</taxon>
        <taxon>Hexapoda</taxon>
        <taxon>Insecta</taxon>
        <taxon>Pterygota</taxon>
        <taxon>Neoptera</taxon>
        <taxon>Endopterygota</taxon>
        <taxon>Coleoptera</taxon>
        <taxon>Polyphaga</taxon>
        <taxon>Cucujiformia</taxon>
        <taxon>Chrysomeloidea</taxon>
        <taxon>Chrysomelidae</taxon>
        <taxon>Galerucinae</taxon>
        <taxon>Diabroticina</taxon>
        <taxon>Diabroticites</taxon>
        <taxon>Diabrotica</taxon>
    </lineage>
</organism>
<dbReference type="EC" id="1.3.3.4" evidence="4 11"/>
<dbReference type="SUPFAM" id="SSF51905">
    <property type="entry name" value="FAD/NAD(P)-binding domain"/>
    <property type="match status" value="1"/>
</dbReference>
<dbReference type="InterPro" id="IPR004572">
    <property type="entry name" value="Protoporphyrinogen_oxidase"/>
</dbReference>
<keyword evidence="15" id="KW-1185">Reference proteome</keyword>
<evidence type="ECO:0000256" key="3">
    <source>
        <dbReference type="ARBA" id="ARBA00010551"/>
    </source>
</evidence>
<dbReference type="EnsemblMetazoa" id="XM_050662010.1">
    <property type="protein sequence ID" value="XP_050517967.1"/>
    <property type="gene ID" value="LOC126892477"/>
</dbReference>
<dbReference type="SUPFAM" id="SSF54373">
    <property type="entry name" value="FAD-linked reductases, C-terminal domain"/>
    <property type="match status" value="1"/>
</dbReference>
<protein>
    <recommendedName>
        <fullName evidence="4 11">Protoporphyrinogen oxidase</fullName>
        <ecNumber evidence="4 11">1.3.3.4</ecNumber>
    </recommendedName>
</protein>
<evidence type="ECO:0000256" key="6">
    <source>
        <dbReference type="ARBA" id="ARBA00022827"/>
    </source>
</evidence>
<reference evidence="14" key="1">
    <citation type="submission" date="2025-05" db="UniProtKB">
        <authorList>
            <consortium name="EnsemblMetazoa"/>
        </authorList>
    </citation>
    <scope>IDENTIFICATION</scope>
</reference>
<evidence type="ECO:0000256" key="12">
    <source>
        <dbReference type="SAM" id="Phobius"/>
    </source>
</evidence>
<comment type="function">
    <text evidence="1 11">Catalyzes the 6-electron oxidation of protoporphyrinogen-IX to form protoporphyrin-IX.</text>
</comment>
<evidence type="ECO:0000256" key="4">
    <source>
        <dbReference type="ARBA" id="ARBA00012867"/>
    </source>
</evidence>
<evidence type="ECO:0000256" key="10">
    <source>
        <dbReference type="ARBA" id="ARBA00047554"/>
    </source>
</evidence>
<dbReference type="PANTHER" id="PTHR42923">
    <property type="entry name" value="PROTOPORPHYRINOGEN OXIDASE"/>
    <property type="match status" value="1"/>
</dbReference>
<feature type="domain" description="Amine oxidase" evidence="13">
    <location>
        <begin position="35"/>
        <end position="489"/>
    </location>
</feature>
<dbReference type="NCBIfam" id="TIGR00562">
    <property type="entry name" value="proto_IX_ox"/>
    <property type="match status" value="1"/>
</dbReference>
<evidence type="ECO:0000256" key="8">
    <source>
        <dbReference type="ARBA" id="ARBA00023133"/>
    </source>
</evidence>
<evidence type="ECO:0000256" key="5">
    <source>
        <dbReference type="ARBA" id="ARBA00022630"/>
    </source>
</evidence>
<proteinExistence type="inferred from homology"/>
<evidence type="ECO:0000256" key="11">
    <source>
        <dbReference type="RuleBase" id="RU367069"/>
    </source>
</evidence>
<comment type="subcellular location">
    <subcellularLocation>
        <location evidence="11">Mitochondrion inner membrane</location>
    </subcellularLocation>
</comment>
<comment type="pathway">
    <text evidence="2 11">Porphyrin-containing compound metabolism; protoporphyrin-IX biosynthesis; protoporphyrin-IX from protoporphyrinogen-IX: step 1/1.</text>
</comment>
<dbReference type="InterPro" id="IPR050464">
    <property type="entry name" value="Zeta_carotene_desat/Oxidored"/>
</dbReference>
<keyword evidence="12" id="KW-0472">Membrane</keyword>
<evidence type="ECO:0000256" key="7">
    <source>
        <dbReference type="ARBA" id="ARBA00023002"/>
    </source>
</evidence>
<dbReference type="PANTHER" id="PTHR42923:SF3">
    <property type="entry name" value="PROTOPORPHYRINOGEN OXIDASE"/>
    <property type="match status" value="1"/>
</dbReference>
<comment type="cofactor">
    <cofactor evidence="11">
        <name>FAD</name>
        <dbReference type="ChEBI" id="CHEBI:57692"/>
    </cofactor>
    <text evidence="11">Binds 1 FAD per subunit.</text>
</comment>
<keyword evidence="9 11" id="KW-0627">Porphyrin biosynthesis</keyword>
<sequence>MKIIKKKEVKINLGHTNLKITLNVKMSTVIVGGGLSGLSVGYYLLKKFPKQPVTLLEASNRLGGWIKTNSLDNNVIFEEGPRTIRPHGPAAANTLSLIEEIGLAKEVLPIYSTQSAAKNRMIYVNGQLHLLPSSAGSLFKTIPPFTKPLVRYLAQDLFAFKKSVKDESIYDFTKRRFGTEFADYLISSMICGICAGNAKEISVNFLMKTLFDYEQKYGSIFRGLIGNLFKSKSNKSTLSELAIRSKKERWSVYSFKNGLESLTQRLEMSLKNKISVELNTRCTNVEIASNKIFLQLNNGKSIEASKVISCISSENLGELLRNQHPELSSLLDSIESVTVGVVNLQYDQKLIIQEGFGFLVPPRENLPILGVTYDSCCFPKGNNTVLTVMMGGAWFEQLFGKNPSPDVLLQTAKEQIRSILNINEEPVRSKVSILEKCIPQYRVGHNETVERINRYIDDKKLPLYLCGSSYYGVGVNDVILSAKNAVDKIV</sequence>
<feature type="transmembrane region" description="Helical" evidence="12">
    <location>
        <begin position="20"/>
        <end position="45"/>
    </location>
</feature>
<keyword evidence="6 11" id="KW-0274">FAD</keyword>
<keyword evidence="12" id="KW-0812">Transmembrane</keyword>
<evidence type="ECO:0000313" key="15">
    <source>
        <dbReference type="Proteomes" id="UP001652700"/>
    </source>
</evidence>
<dbReference type="RefSeq" id="XP_050517967.1">
    <property type="nucleotide sequence ID" value="XM_050662010.1"/>
</dbReference>
<accession>A0ABM5L699</accession>
<dbReference type="Proteomes" id="UP001652700">
    <property type="component" value="Unplaced"/>
</dbReference>
<evidence type="ECO:0000256" key="9">
    <source>
        <dbReference type="ARBA" id="ARBA00023244"/>
    </source>
</evidence>
<keyword evidence="8 11" id="KW-0350">Heme biosynthesis</keyword>
<keyword evidence="5 11" id="KW-0285">Flavoprotein</keyword>
<evidence type="ECO:0000256" key="1">
    <source>
        <dbReference type="ARBA" id="ARBA00002600"/>
    </source>
</evidence>
<evidence type="ECO:0000256" key="2">
    <source>
        <dbReference type="ARBA" id="ARBA00005073"/>
    </source>
</evidence>
<keyword evidence="12" id="KW-1133">Transmembrane helix</keyword>
<comment type="similarity">
    <text evidence="3 11">Belongs to the protoporphyrinogen/coproporphyrinogen oxidase family. Protoporphyrinogen oxidase subfamily.</text>
</comment>